<comment type="subcellular location">
    <subcellularLocation>
        <location evidence="2">Cell membrane</location>
        <topology evidence="2">Multi-pass membrane protein</topology>
    </subcellularLocation>
</comment>
<dbReference type="InterPro" id="IPR016174">
    <property type="entry name" value="Di-haem_cyt_TM"/>
</dbReference>
<comment type="cofactor">
    <cofactor evidence="1">
        <name>heme</name>
        <dbReference type="ChEBI" id="CHEBI:30413"/>
    </cofactor>
</comment>
<feature type="transmembrane region" description="Helical" evidence="14">
    <location>
        <begin position="156"/>
        <end position="175"/>
    </location>
</feature>
<feature type="transmembrane region" description="Helical" evidence="14">
    <location>
        <begin position="302"/>
        <end position="326"/>
    </location>
</feature>
<evidence type="ECO:0000256" key="8">
    <source>
        <dbReference type="ARBA" id="ARBA00022723"/>
    </source>
</evidence>
<accession>A0A1B1UDU6</accession>
<dbReference type="GO" id="GO:0008863">
    <property type="term" value="F:formate dehydrogenase (NAD+) activity"/>
    <property type="evidence" value="ECO:0007669"/>
    <property type="project" value="InterPro"/>
</dbReference>
<feature type="region of interest" description="Disordered" evidence="13">
    <location>
        <begin position="65"/>
        <end position="101"/>
    </location>
</feature>
<keyword evidence="6" id="KW-0349">Heme</keyword>
<gene>
    <name evidence="16" type="ORF">LMTR13_12775</name>
</gene>
<sequence length="410" mass="45276">MVRIAAAICSLLFAALLIWVGISTFTHPDPMVVPTNGVINGAAADTLPTGPQARRALAERTQLQRWRTESGPSPEGRFTTGQAISGAQMPRNGETPPSANQTLTREWLAARDNDWPVLIDRGYIAGTSSLPAARDNVFMQPQGRDFRRLHESTTSYAGGWIIFGIALAISLFLLVRGRIPLVHGFSGREVERFSGLERANHWLTASSFVVLALTGLILIYGWTLLQPLIGSLAYGSVARASLYLHIAFAAPFFLGICVMAVIWLRQNLPSRLDLHWMRRFGGFLSNSGNNPPARRFNAGQKLVFWGVVIGGLLLSLSGLTLMFPFFWTDIQWLQWTLLGHALLALLMVGLILGHIYIGTIGMEGAFDAMWNGRVDRNWADEHHSLWLEELVKEDRAGRAETRPASQLPAE</sequence>
<dbReference type="Proteomes" id="UP000092839">
    <property type="component" value="Chromosome"/>
</dbReference>
<evidence type="ECO:0000256" key="10">
    <source>
        <dbReference type="ARBA" id="ARBA00022989"/>
    </source>
</evidence>
<feature type="transmembrane region" description="Helical" evidence="14">
    <location>
        <begin position="242"/>
        <end position="264"/>
    </location>
</feature>
<dbReference type="Pfam" id="PF01292">
    <property type="entry name" value="Ni_hydr_CYTB"/>
    <property type="match status" value="1"/>
</dbReference>
<dbReference type="STRING" id="1274631.LMTR13_12775"/>
<dbReference type="PANTHER" id="PTHR30074">
    <property type="entry name" value="FORMATE DEHYDROGENASE, NITRATE-INDUCIBLE, CYTOCHROME B556 FDN SUBUNIT"/>
    <property type="match status" value="1"/>
</dbReference>
<keyword evidence="5" id="KW-1003">Cell membrane</keyword>
<reference evidence="16 17" key="1">
    <citation type="submission" date="2016-07" db="EMBL/GenBank/DDBJ databases">
        <title>Complete genome sequence of Bradyrhizobium icense LMTR 13T, a potential inoculant strain isolated from lima bean (Phaseolus lunatus) in Peru.</title>
        <authorList>
            <person name="Ormeno-Orrillo E."/>
            <person name="Duran D."/>
            <person name="Rogel M.A."/>
            <person name="Rey L."/>
            <person name="Imperial J."/>
            <person name="Ruiz-Argueso T."/>
            <person name="Martinez-Romero E."/>
        </authorList>
    </citation>
    <scope>NUCLEOTIDE SEQUENCE [LARGE SCALE GENOMIC DNA]</scope>
    <source>
        <strain evidence="16 17">LMTR 13</strain>
    </source>
</reference>
<dbReference type="GO" id="GO:0009055">
    <property type="term" value="F:electron transfer activity"/>
    <property type="evidence" value="ECO:0007669"/>
    <property type="project" value="InterPro"/>
</dbReference>
<protein>
    <submittedName>
        <fullName evidence="16">Formate dehydrogenase subunit gamma</fullName>
    </submittedName>
</protein>
<evidence type="ECO:0000256" key="13">
    <source>
        <dbReference type="SAM" id="MobiDB-lite"/>
    </source>
</evidence>
<keyword evidence="8" id="KW-0479">Metal-binding</keyword>
<dbReference type="GO" id="GO:0005886">
    <property type="term" value="C:plasma membrane"/>
    <property type="evidence" value="ECO:0007669"/>
    <property type="project" value="UniProtKB-SubCell"/>
</dbReference>
<evidence type="ECO:0000256" key="14">
    <source>
        <dbReference type="SAM" id="Phobius"/>
    </source>
</evidence>
<evidence type="ECO:0000256" key="12">
    <source>
        <dbReference type="ARBA" id="ARBA00023136"/>
    </source>
</evidence>
<evidence type="ECO:0000256" key="4">
    <source>
        <dbReference type="ARBA" id="ARBA00022448"/>
    </source>
</evidence>
<dbReference type="GO" id="GO:0022904">
    <property type="term" value="P:respiratory electron transport chain"/>
    <property type="evidence" value="ECO:0007669"/>
    <property type="project" value="InterPro"/>
</dbReference>
<dbReference type="GO" id="GO:0036397">
    <property type="term" value="F:formate dehydrogenase (quinone) activity"/>
    <property type="evidence" value="ECO:0007669"/>
    <property type="project" value="TreeGrafter"/>
</dbReference>
<dbReference type="GO" id="GO:0046872">
    <property type="term" value="F:metal ion binding"/>
    <property type="evidence" value="ECO:0007669"/>
    <property type="project" value="UniProtKB-KW"/>
</dbReference>
<keyword evidence="17" id="KW-1185">Reference proteome</keyword>
<dbReference type="AlphaFoldDB" id="A0A1B1UDU6"/>
<evidence type="ECO:0000256" key="11">
    <source>
        <dbReference type="ARBA" id="ARBA00023004"/>
    </source>
</evidence>
<keyword evidence="12 14" id="KW-0472">Membrane</keyword>
<keyword evidence="10 14" id="KW-1133">Transmembrane helix</keyword>
<dbReference type="NCBIfam" id="TIGR01583">
    <property type="entry name" value="formate-DH-gamm"/>
    <property type="match status" value="1"/>
</dbReference>
<organism evidence="16 17">
    <name type="scientific">Bradyrhizobium icense</name>
    <dbReference type="NCBI Taxonomy" id="1274631"/>
    <lineage>
        <taxon>Bacteria</taxon>
        <taxon>Pseudomonadati</taxon>
        <taxon>Pseudomonadota</taxon>
        <taxon>Alphaproteobacteria</taxon>
        <taxon>Hyphomicrobiales</taxon>
        <taxon>Nitrobacteraceae</taxon>
        <taxon>Bradyrhizobium</taxon>
    </lineage>
</organism>
<evidence type="ECO:0000256" key="5">
    <source>
        <dbReference type="ARBA" id="ARBA00022475"/>
    </source>
</evidence>
<evidence type="ECO:0000313" key="16">
    <source>
        <dbReference type="EMBL" id="ANW00915.1"/>
    </source>
</evidence>
<dbReference type="EMBL" id="CP016428">
    <property type="protein sequence ID" value="ANW00915.1"/>
    <property type="molecule type" value="Genomic_DNA"/>
</dbReference>
<dbReference type="GO" id="GO:0015944">
    <property type="term" value="P:formate oxidation"/>
    <property type="evidence" value="ECO:0007669"/>
    <property type="project" value="TreeGrafter"/>
</dbReference>
<feature type="transmembrane region" description="Helical" evidence="14">
    <location>
        <begin position="202"/>
        <end position="222"/>
    </location>
</feature>
<evidence type="ECO:0000256" key="7">
    <source>
        <dbReference type="ARBA" id="ARBA00022692"/>
    </source>
</evidence>
<feature type="transmembrane region" description="Helical" evidence="14">
    <location>
        <begin position="332"/>
        <end position="357"/>
    </location>
</feature>
<dbReference type="Gene3D" id="1.20.950.20">
    <property type="entry name" value="Transmembrane di-heme cytochromes, Chain C"/>
    <property type="match status" value="1"/>
</dbReference>
<dbReference type="GO" id="GO:0009061">
    <property type="term" value="P:anaerobic respiration"/>
    <property type="evidence" value="ECO:0007669"/>
    <property type="project" value="TreeGrafter"/>
</dbReference>
<comment type="similarity">
    <text evidence="3">Belongs to the formate dehydrogenase gamma subunit family.</text>
</comment>
<evidence type="ECO:0000259" key="15">
    <source>
        <dbReference type="Pfam" id="PF01292"/>
    </source>
</evidence>
<evidence type="ECO:0000256" key="6">
    <source>
        <dbReference type="ARBA" id="ARBA00022617"/>
    </source>
</evidence>
<proteinExistence type="inferred from homology"/>
<evidence type="ECO:0000256" key="2">
    <source>
        <dbReference type="ARBA" id="ARBA00004651"/>
    </source>
</evidence>
<feature type="domain" description="Cytochrome b561 bacterial/Ni-hydrogenase" evidence="15">
    <location>
        <begin position="192"/>
        <end position="372"/>
    </location>
</feature>
<dbReference type="KEGG" id="bic:LMTR13_12775"/>
<keyword evidence="4" id="KW-0813">Transport</keyword>
<dbReference type="OrthoDB" id="9790598at2"/>
<dbReference type="InterPro" id="IPR011577">
    <property type="entry name" value="Cyt_b561_bac/Ni-Hgenase"/>
</dbReference>
<evidence type="ECO:0000256" key="3">
    <source>
        <dbReference type="ARBA" id="ARBA00010747"/>
    </source>
</evidence>
<evidence type="ECO:0000256" key="1">
    <source>
        <dbReference type="ARBA" id="ARBA00001971"/>
    </source>
</evidence>
<dbReference type="InterPro" id="IPR051817">
    <property type="entry name" value="FDH_cytochrome_b556_subunit"/>
</dbReference>
<evidence type="ECO:0000256" key="9">
    <source>
        <dbReference type="ARBA" id="ARBA00022982"/>
    </source>
</evidence>
<dbReference type="InterPro" id="IPR006471">
    <property type="entry name" value="Formate_DH_gsu"/>
</dbReference>
<keyword evidence="7 14" id="KW-0812">Transmembrane</keyword>
<evidence type="ECO:0000313" key="17">
    <source>
        <dbReference type="Proteomes" id="UP000092839"/>
    </source>
</evidence>
<keyword evidence="9" id="KW-0249">Electron transport</keyword>
<dbReference type="RefSeq" id="WP_065728186.1">
    <property type="nucleotide sequence ID" value="NZ_CP016428.1"/>
</dbReference>
<keyword evidence="11" id="KW-0408">Iron</keyword>
<dbReference type="GO" id="GO:0009326">
    <property type="term" value="C:formate dehydrogenase complex"/>
    <property type="evidence" value="ECO:0007669"/>
    <property type="project" value="InterPro"/>
</dbReference>
<dbReference type="PANTHER" id="PTHR30074:SF6">
    <property type="entry name" value="FORMATE DEHYDROGENASE GAMMA SUBUNIT"/>
    <property type="match status" value="1"/>
</dbReference>
<name>A0A1B1UDU6_9BRAD</name>
<dbReference type="SUPFAM" id="SSF81342">
    <property type="entry name" value="Transmembrane di-heme cytochromes"/>
    <property type="match status" value="1"/>
</dbReference>